<dbReference type="Proteomes" id="UP001172386">
    <property type="component" value="Unassembled WGS sequence"/>
</dbReference>
<dbReference type="EMBL" id="JAPDRQ010000325">
    <property type="protein sequence ID" value="KAJ9650624.1"/>
    <property type="molecule type" value="Genomic_DNA"/>
</dbReference>
<comment type="caution">
    <text evidence="1">The sequence shown here is derived from an EMBL/GenBank/DDBJ whole genome shotgun (WGS) entry which is preliminary data.</text>
</comment>
<accession>A0ACC2ZSM7</accession>
<reference evidence="1" key="1">
    <citation type="submission" date="2022-10" db="EMBL/GenBank/DDBJ databases">
        <title>Culturing micro-colonial fungi from biological soil crusts in the Mojave desert and describing Neophaeococcomyces mojavensis, and introducing the new genera and species Taxawa tesnikishii.</title>
        <authorList>
            <person name="Kurbessoian T."/>
            <person name="Stajich J.E."/>
        </authorList>
    </citation>
    <scope>NUCLEOTIDE SEQUENCE</scope>
    <source>
        <strain evidence="1">JES_112</strain>
    </source>
</reference>
<protein>
    <submittedName>
        <fullName evidence="1">Uncharacterized protein</fullName>
    </submittedName>
</protein>
<evidence type="ECO:0000313" key="2">
    <source>
        <dbReference type="Proteomes" id="UP001172386"/>
    </source>
</evidence>
<proteinExistence type="predicted"/>
<keyword evidence="2" id="KW-1185">Reference proteome</keyword>
<gene>
    <name evidence="1" type="ORF">H2198_010079</name>
</gene>
<sequence>MPPPKTKRPKRKDSPEPDDDDDDSDRMPYFVPEEGIDIEPLALYARGLLDNKAKVKIGNHPQRLDQKGFWIISSIAVTREDIAAMIEDSRLWARENSDGHYVNSDTAKRRLRLGRAQAARERPMAQPRSQREREYEEPRTAAPQPLSRGSADNVTMADRHQQKPLAISTPSPRPASVQPVAYESRDSRRSSTVPPPPQQQAYPGGGYMTATAQYTVSMPTSQATYSTYGSGYGEMQPPPPYSDDTKRGGGGNQPSTTGTQGFARYATAGPPDQQQPPSRRHGPK</sequence>
<evidence type="ECO:0000313" key="1">
    <source>
        <dbReference type="EMBL" id="KAJ9650624.1"/>
    </source>
</evidence>
<organism evidence="1 2">
    <name type="scientific">Neophaeococcomyces mojaviensis</name>
    <dbReference type="NCBI Taxonomy" id="3383035"/>
    <lineage>
        <taxon>Eukaryota</taxon>
        <taxon>Fungi</taxon>
        <taxon>Dikarya</taxon>
        <taxon>Ascomycota</taxon>
        <taxon>Pezizomycotina</taxon>
        <taxon>Eurotiomycetes</taxon>
        <taxon>Chaetothyriomycetidae</taxon>
        <taxon>Chaetothyriales</taxon>
        <taxon>Chaetothyriales incertae sedis</taxon>
        <taxon>Neophaeococcomyces</taxon>
    </lineage>
</organism>
<name>A0ACC2ZSM7_9EURO</name>